<feature type="transmembrane region" description="Helical" evidence="1">
    <location>
        <begin position="58"/>
        <end position="77"/>
    </location>
</feature>
<proteinExistence type="predicted"/>
<sequence>MLRFQTLQQMFQRNRRPGDIVFAWFALIVALFLLSQLWDQTAWRNGQKLIAQPRFWPAVSLGGMVFFAALHLIGSMVSERIEGRWREVFTWIRAVEFALWFIAYAVIVPYIGYLLGTVGFVVLLSLRMGYRSRFILIAATLCAVLIVVVFKSLLHVSLPGGQIYEVLPGGLRQFMLTYF</sequence>
<feature type="domain" description="DUF1468" evidence="2">
    <location>
        <begin position="24"/>
        <end position="159"/>
    </location>
</feature>
<dbReference type="InterPro" id="IPR009936">
    <property type="entry name" value="DUF1468"/>
</dbReference>
<name>A0A1Y0E826_9RHOB</name>
<keyword evidence="1" id="KW-1133">Transmembrane helix</keyword>
<accession>A0A1Y0E826</accession>
<evidence type="ECO:0000256" key="1">
    <source>
        <dbReference type="SAM" id="Phobius"/>
    </source>
</evidence>
<keyword evidence="1" id="KW-0472">Membrane</keyword>
<feature type="transmembrane region" description="Helical" evidence="1">
    <location>
        <begin position="134"/>
        <end position="154"/>
    </location>
</feature>
<dbReference type="AlphaFoldDB" id="A0A1Y0E826"/>
<dbReference type="Pfam" id="PF07331">
    <property type="entry name" value="TctB"/>
    <property type="match status" value="1"/>
</dbReference>
<keyword evidence="1" id="KW-0812">Transmembrane</keyword>
<feature type="transmembrane region" description="Helical" evidence="1">
    <location>
        <begin position="97"/>
        <end position="122"/>
    </location>
</feature>
<evidence type="ECO:0000313" key="4">
    <source>
        <dbReference type="Proteomes" id="UP000195273"/>
    </source>
</evidence>
<reference evidence="3 4" key="1">
    <citation type="submission" date="2017-05" db="EMBL/GenBank/DDBJ databases">
        <title>Genome Sequence of Loktanella vestfoldensis Strain SMR4r Isolated from a Culture of the Diatom Skeletonema marinoi.</title>
        <authorList>
            <person name="Topel M."/>
            <person name="Pinder M.I.M."/>
            <person name="Johansson O.N."/>
            <person name="Kourtchenko O."/>
            <person name="Godhe A."/>
            <person name="Clarke A.K."/>
        </authorList>
    </citation>
    <scope>NUCLEOTIDE SEQUENCE [LARGE SCALE GENOMIC DNA]</scope>
    <source>
        <strain evidence="3 4">SMR4r</strain>
    </source>
</reference>
<dbReference type="KEGG" id="lvs:LOKVESSMR4R_00427"/>
<organism evidence="3 4">
    <name type="scientific">Yoonia vestfoldensis</name>
    <dbReference type="NCBI Taxonomy" id="245188"/>
    <lineage>
        <taxon>Bacteria</taxon>
        <taxon>Pseudomonadati</taxon>
        <taxon>Pseudomonadota</taxon>
        <taxon>Alphaproteobacteria</taxon>
        <taxon>Rhodobacterales</taxon>
        <taxon>Paracoccaceae</taxon>
        <taxon>Yoonia</taxon>
    </lineage>
</organism>
<evidence type="ECO:0000259" key="2">
    <source>
        <dbReference type="Pfam" id="PF07331"/>
    </source>
</evidence>
<dbReference type="Proteomes" id="UP000195273">
    <property type="component" value="Chromosome"/>
</dbReference>
<keyword evidence="4" id="KW-1185">Reference proteome</keyword>
<dbReference type="EMBL" id="CP021431">
    <property type="protein sequence ID" value="ART99766.1"/>
    <property type="molecule type" value="Genomic_DNA"/>
</dbReference>
<dbReference type="RefSeq" id="WP_087206092.1">
    <property type="nucleotide sequence ID" value="NZ_CP021431.1"/>
</dbReference>
<feature type="transmembrane region" description="Helical" evidence="1">
    <location>
        <begin position="20"/>
        <end position="38"/>
    </location>
</feature>
<evidence type="ECO:0000313" key="3">
    <source>
        <dbReference type="EMBL" id="ART99766.1"/>
    </source>
</evidence>
<protein>
    <submittedName>
        <fullName evidence="3">Tripartite tricarboxylate transporter TctB family protein</fullName>
    </submittedName>
</protein>
<dbReference type="OrthoDB" id="8454209at2"/>
<gene>
    <name evidence="3" type="ORF">LOKVESSMR4R_00427</name>
</gene>